<dbReference type="AlphaFoldDB" id="A0A1U9LJ62"/>
<keyword evidence="1" id="KW-0614">Plasmid</keyword>
<gene>
    <name evidence="1" type="ORF">A0U91_15905</name>
</gene>
<organism evidence="1 2">
    <name type="scientific">Acetobacter persici</name>
    <dbReference type="NCBI Taxonomy" id="1076596"/>
    <lineage>
        <taxon>Bacteria</taxon>
        <taxon>Pseudomonadati</taxon>
        <taxon>Pseudomonadota</taxon>
        <taxon>Alphaproteobacteria</taxon>
        <taxon>Acetobacterales</taxon>
        <taxon>Acetobacteraceae</taxon>
        <taxon>Acetobacter</taxon>
    </lineage>
</organism>
<dbReference type="Pfam" id="PF09481">
    <property type="entry name" value="CRISPR_Cse1"/>
    <property type="match status" value="1"/>
</dbReference>
<protein>
    <recommendedName>
        <fullName evidence="3">Type I-E CRISPR-associated protein Cse1/CasA</fullName>
    </recommendedName>
</protein>
<proteinExistence type="predicted"/>
<evidence type="ECO:0000313" key="1">
    <source>
        <dbReference type="EMBL" id="AQT06494.1"/>
    </source>
</evidence>
<dbReference type="Proteomes" id="UP000189055">
    <property type="component" value="Plasmid pAC1084_1"/>
</dbReference>
<dbReference type="KEGG" id="aper:A0U91_15905"/>
<name>A0A1U9LJ62_9PROT</name>
<geneLocation type="plasmid" evidence="2">
    <name>pac1084_1</name>
</geneLocation>
<accession>A0A1U9LJ62</accession>
<evidence type="ECO:0000313" key="2">
    <source>
        <dbReference type="Proteomes" id="UP000189055"/>
    </source>
</evidence>
<dbReference type="InterPro" id="IPR013381">
    <property type="entry name" value="CRISPR-assoc_prot_Cse1"/>
</dbReference>
<dbReference type="EMBL" id="CP014688">
    <property type="protein sequence ID" value="AQT06494.1"/>
    <property type="molecule type" value="Genomic_DNA"/>
</dbReference>
<sequence length="472" mass="52023">MAEKGVVSPDWPRADLNLACYEFLIGLIFLADPPRDTTDWSARRDADPKRLRAKLEAYAGAFNLFGNGPRFLQDLEPLDGDQKAPDILYLDSAGAQTIRNNADVMVHRFRYDRLPFAEAAMAIYTLQSQAASGGAGNRTSMRGGGPLITLVNPERELWDLVWANVPCGEPSDIEALPWMRPTETSEKGQCRHPPEGRDFNVEAFFGMPRRLRLVSNGAHVIGVIQKNYGTKYSGWKHPLSPYYRLKLDDEWRAKHPSVGRFGYRNWLGVIVRRTDNDLTELALSLRVWLEERGGGGSVIVGGWAVDNAKPLDFIFSQKRLSAYSDKEVSDLTALVVAAGGVADALISSLRPVLGAGEARAVQKSEFYLETEAGFRDLFALVLDRSRSGSDPYPVNIEGSWLKILRAQALKQFDAIGLPGVSIRGIGRLEEVVAARRFLGMALNGYSKPGKAIFAALGLSEPVSKKSKKASKE</sequence>
<dbReference type="NCBIfam" id="TIGR02547">
    <property type="entry name" value="casA_cse1"/>
    <property type="match status" value="1"/>
</dbReference>
<reference evidence="1 2" key="1">
    <citation type="submission" date="2016-03" db="EMBL/GenBank/DDBJ databases">
        <title>Acetic acid bacteria sequencing.</title>
        <authorList>
            <person name="Brandt J."/>
            <person name="Jakob F."/>
            <person name="Vogel R.F."/>
        </authorList>
    </citation>
    <scope>NUCLEOTIDE SEQUENCE [LARGE SCALE GENOMIC DNA]</scope>
    <source>
        <strain evidence="1 2">TMW2.1084</strain>
        <plasmid evidence="2">pac1084_1</plasmid>
    </source>
</reference>
<evidence type="ECO:0008006" key="3">
    <source>
        <dbReference type="Google" id="ProtNLM"/>
    </source>
</evidence>